<feature type="signal peptide" evidence="3">
    <location>
        <begin position="1"/>
        <end position="29"/>
    </location>
</feature>
<dbReference type="Gene3D" id="2.40.30.170">
    <property type="match status" value="1"/>
</dbReference>
<organism evidence="6 7">
    <name type="scientific">Pseudobowmanella zhangzhouensis</name>
    <dbReference type="NCBI Taxonomy" id="1537679"/>
    <lineage>
        <taxon>Bacteria</taxon>
        <taxon>Pseudomonadati</taxon>
        <taxon>Pseudomonadota</taxon>
        <taxon>Gammaproteobacteria</taxon>
        <taxon>Alteromonadales</taxon>
        <taxon>Alteromonadaceae</taxon>
    </lineage>
</organism>
<dbReference type="Gene3D" id="2.40.420.20">
    <property type="match status" value="1"/>
</dbReference>
<keyword evidence="2" id="KW-0175">Coiled coil</keyword>
<dbReference type="SUPFAM" id="SSF111369">
    <property type="entry name" value="HlyD-like secretion proteins"/>
    <property type="match status" value="1"/>
</dbReference>
<dbReference type="Pfam" id="PF25876">
    <property type="entry name" value="HH_MFP_RND"/>
    <property type="match status" value="1"/>
</dbReference>
<evidence type="ECO:0000259" key="4">
    <source>
        <dbReference type="Pfam" id="PF25876"/>
    </source>
</evidence>
<comment type="caution">
    <text evidence="6">The sequence shown here is derived from an EMBL/GenBank/DDBJ whole genome shotgun (WGS) entry which is preliminary data.</text>
</comment>
<dbReference type="PANTHER" id="PTHR30469:SF18">
    <property type="entry name" value="RESISTANCE-NODULATION-CELL DIVISION (RND) EFFLUX MEMBRANE FUSION PROTEIN-RELATED"/>
    <property type="match status" value="1"/>
</dbReference>
<keyword evidence="3" id="KW-0732">Signal</keyword>
<dbReference type="RefSeq" id="WP_131258153.1">
    <property type="nucleotide sequence ID" value="NZ_JBHSUS010000001.1"/>
</dbReference>
<evidence type="ECO:0000256" key="1">
    <source>
        <dbReference type="ARBA" id="ARBA00009477"/>
    </source>
</evidence>
<accession>A0ABW1XK67</accession>
<dbReference type="InterPro" id="IPR058624">
    <property type="entry name" value="MdtA-like_HH"/>
</dbReference>
<gene>
    <name evidence="6" type="ORF">ACFP85_09370</name>
</gene>
<dbReference type="Gene3D" id="1.10.287.470">
    <property type="entry name" value="Helix hairpin bin"/>
    <property type="match status" value="1"/>
</dbReference>
<evidence type="ECO:0000313" key="6">
    <source>
        <dbReference type="EMBL" id="MFC6440355.1"/>
    </source>
</evidence>
<feature type="coiled-coil region" evidence="2">
    <location>
        <begin position="109"/>
        <end position="136"/>
    </location>
</feature>
<dbReference type="InterPro" id="IPR058625">
    <property type="entry name" value="MdtA-like_BSH"/>
</dbReference>
<evidence type="ECO:0000256" key="2">
    <source>
        <dbReference type="SAM" id="Coils"/>
    </source>
</evidence>
<dbReference type="PROSITE" id="PS51257">
    <property type="entry name" value="PROKAR_LIPOPROTEIN"/>
    <property type="match status" value="1"/>
</dbReference>
<dbReference type="Pfam" id="PF25917">
    <property type="entry name" value="BSH_RND"/>
    <property type="match status" value="1"/>
</dbReference>
<evidence type="ECO:0000256" key="3">
    <source>
        <dbReference type="SAM" id="SignalP"/>
    </source>
</evidence>
<evidence type="ECO:0000313" key="7">
    <source>
        <dbReference type="Proteomes" id="UP001596364"/>
    </source>
</evidence>
<dbReference type="NCBIfam" id="TIGR01730">
    <property type="entry name" value="RND_mfp"/>
    <property type="match status" value="1"/>
</dbReference>
<feature type="chain" id="PRO_5047461725" evidence="3">
    <location>
        <begin position="30"/>
        <end position="366"/>
    </location>
</feature>
<evidence type="ECO:0000259" key="5">
    <source>
        <dbReference type="Pfam" id="PF25917"/>
    </source>
</evidence>
<keyword evidence="7" id="KW-1185">Reference proteome</keyword>
<protein>
    <submittedName>
        <fullName evidence="6">Efflux RND transporter periplasmic adaptor subunit</fullName>
    </submittedName>
</protein>
<dbReference type="Gene3D" id="2.40.50.100">
    <property type="match status" value="1"/>
</dbReference>
<comment type="similarity">
    <text evidence="1">Belongs to the membrane fusion protein (MFP) (TC 8.A.1) family.</text>
</comment>
<dbReference type="PANTHER" id="PTHR30469">
    <property type="entry name" value="MULTIDRUG RESISTANCE PROTEIN MDTA"/>
    <property type="match status" value="1"/>
</dbReference>
<feature type="domain" description="Multidrug resistance protein MdtA-like alpha-helical hairpin" evidence="4">
    <location>
        <begin position="110"/>
        <end position="178"/>
    </location>
</feature>
<feature type="domain" description="Multidrug resistance protein MdtA-like barrel-sandwich hybrid" evidence="5">
    <location>
        <begin position="68"/>
        <end position="203"/>
    </location>
</feature>
<dbReference type="InterPro" id="IPR006143">
    <property type="entry name" value="RND_pump_MFP"/>
</dbReference>
<dbReference type="EMBL" id="JBHSUS010000001">
    <property type="protein sequence ID" value="MFC6440355.1"/>
    <property type="molecule type" value="Genomic_DNA"/>
</dbReference>
<reference evidence="7" key="1">
    <citation type="journal article" date="2019" name="Int. J. Syst. Evol. Microbiol.">
        <title>The Global Catalogue of Microorganisms (GCM) 10K type strain sequencing project: providing services to taxonomists for standard genome sequencing and annotation.</title>
        <authorList>
            <consortium name="The Broad Institute Genomics Platform"/>
            <consortium name="The Broad Institute Genome Sequencing Center for Infectious Disease"/>
            <person name="Wu L."/>
            <person name="Ma J."/>
        </authorList>
    </citation>
    <scope>NUCLEOTIDE SEQUENCE [LARGE SCALE GENOMIC DNA]</scope>
    <source>
        <strain evidence="7">CGMCC 1.16031</strain>
    </source>
</reference>
<name>A0ABW1XK67_9ALTE</name>
<dbReference type="Proteomes" id="UP001596364">
    <property type="component" value="Unassembled WGS sequence"/>
</dbReference>
<proteinExistence type="inferred from homology"/>
<sequence length="366" mass="38506">MTKVINKPQWMNISALACSAILIAGCGNAPEKTGQVQAVDTSALAHVQASMTRVDREIELDGIVEAVNRATVSAQTSGQIESLPFDVGDVVPAGSVIARITDTQQQAGVNAARAQLQEAKARFNEANQQLKRIEEVFAKGAVSQAEFDQVKAAQQSAAARVDSAQAALNDAVQRLDYTIVVAPYSGIVVRRLVDVGATVAPGTPLLEGIALDNLRVRVNVPQQYIAPLRSHRQARVVTDAGQSIAAAQLRIPPSADVQSQSFAVLAELPAQQEAGLLPGTLVKVAFAIGSGEQIILPDSAIARRGEITGVYVDEKGVLSFRYVRTGTTLGDGTTVILAGLSDGQQVISDPVAAANVYKQQRVAISQ</sequence>